<evidence type="ECO:0000256" key="1">
    <source>
        <dbReference type="ARBA" id="ARBA00022679"/>
    </source>
</evidence>
<keyword evidence="2" id="KW-0012">Acyltransferase</keyword>
<protein>
    <submittedName>
        <fullName evidence="4">Acetyltransferase</fullName>
    </submittedName>
</protein>
<keyword evidence="1 4" id="KW-0808">Transferase</keyword>
<dbReference type="SUPFAM" id="SSF55729">
    <property type="entry name" value="Acyl-CoA N-acyltransferases (Nat)"/>
    <property type="match status" value="1"/>
</dbReference>
<dbReference type="GO" id="GO:0016747">
    <property type="term" value="F:acyltransferase activity, transferring groups other than amino-acyl groups"/>
    <property type="evidence" value="ECO:0007669"/>
    <property type="project" value="InterPro"/>
</dbReference>
<dbReference type="STRING" id="665004.AC529_00995"/>
<dbReference type="CDD" id="cd04301">
    <property type="entry name" value="NAT_SF"/>
    <property type="match status" value="1"/>
</dbReference>
<dbReference type="Pfam" id="PF00583">
    <property type="entry name" value="Acetyltransf_1"/>
    <property type="match status" value="1"/>
</dbReference>
<dbReference type="PANTHER" id="PTHR43877">
    <property type="entry name" value="AMINOALKYLPHOSPHONATE N-ACETYLTRANSFERASE-RELATED-RELATED"/>
    <property type="match status" value="1"/>
</dbReference>
<reference evidence="5" key="1">
    <citation type="journal article" date="2017" name="Acta Aliment.">
        <title>Plant polysaccharide degrading enzyme system of Thermpbifida cellulosilytica TB100 revealed by de novo genome project data.</title>
        <authorList>
            <person name="Toth A."/>
            <person name="Baka E."/>
            <person name="Luzics S."/>
            <person name="Bata-Vidacs I."/>
            <person name="Nagy I."/>
            <person name="Balint B."/>
            <person name="Herceg R."/>
            <person name="Olasz F."/>
            <person name="Wilk T."/>
            <person name="Nagy T."/>
            <person name="Kriszt B."/>
            <person name="Nagy I."/>
            <person name="Kukolya J."/>
        </authorList>
    </citation>
    <scope>NUCLEOTIDE SEQUENCE [LARGE SCALE GENOMIC DNA]</scope>
    <source>
        <strain evidence="5">TB100</strain>
    </source>
</reference>
<comment type="caution">
    <text evidence="4">The sequence shown here is derived from an EMBL/GenBank/DDBJ whole genome shotgun (WGS) entry which is preliminary data.</text>
</comment>
<dbReference type="EMBL" id="LGEM01000006">
    <property type="protein sequence ID" value="KUP98550.1"/>
    <property type="molecule type" value="Genomic_DNA"/>
</dbReference>
<dbReference type="Gene3D" id="3.40.630.30">
    <property type="match status" value="1"/>
</dbReference>
<evidence type="ECO:0000259" key="3">
    <source>
        <dbReference type="PROSITE" id="PS51186"/>
    </source>
</evidence>
<dbReference type="Proteomes" id="UP000074382">
    <property type="component" value="Unassembled WGS sequence"/>
</dbReference>
<feature type="domain" description="N-acetyltransferase" evidence="3">
    <location>
        <begin position="170"/>
        <end position="331"/>
    </location>
</feature>
<evidence type="ECO:0000256" key="2">
    <source>
        <dbReference type="ARBA" id="ARBA00023315"/>
    </source>
</evidence>
<dbReference type="RefSeq" id="WP_068757262.1">
    <property type="nucleotide sequence ID" value="NZ_KQ950183.1"/>
</dbReference>
<evidence type="ECO:0000313" key="4">
    <source>
        <dbReference type="EMBL" id="KUP98550.1"/>
    </source>
</evidence>
<keyword evidence="5" id="KW-1185">Reference proteome</keyword>
<dbReference type="InterPro" id="IPR050832">
    <property type="entry name" value="Bact_Acetyltransf"/>
</dbReference>
<name>A0A147KMJ4_THECS</name>
<evidence type="ECO:0000313" key="5">
    <source>
        <dbReference type="Proteomes" id="UP000074382"/>
    </source>
</evidence>
<dbReference type="PROSITE" id="PS51186">
    <property type="entry name" value="GNAT"/>
    <property type="match status" value="1"/>
</dbReference>
<dbReference type="AlphaFoldDB" id="A0A147KMJ4"/>
<accession>A0A147KMJ4</accession>
<sequence>MSGYVARVRHDNPPNGTAEFDRLVESVARRWAAVDPLLPGPSHPKFNTNPVLTVSDEKGRPMAVGTMRYSWYQPGEAGRTWGVPDQHWITPLVGGSDPEGALDSLLTSWRDQLEELPTGTGSESAALLTWPARDVCGVRPLQRHGMQPVTVMAVRQRRRGVPPALPPRDVTIRLADIQDLAAVVSLVMEEHRYEEHFGNVFIQPETAEQTRRVAARALSRNPSWIWLAERRGRPVGLLWVSPPHRARWVAPLVSESPAAYIGYGAVAEEERGQGIGTCLVSHAHHALDTHGIAVTLLNYAVMNPLSGPFWHRMGYRPLWTTWEVRPALALR</sequence>
<dbReference type="OrthoDB" id="149709at2"/>
<dbReference type="InterPro" id="IPR016181">
    <property type="entry name" value="Acyl_CoA_acyltransferase"/>
</dbReference>
<dbReference type="PANTHER" id="PTHR43877:SF1">
    <property type="entry name" value="ACETYLTRANSFERASE"/>
    <property type="match status" value="1"/>
</dbReference>
<proteinExistence type="predicted"/>
<gene>
    <name evidence="4" type="ORF">AC529_00995</name>
</gene>
<dbReference type="InterPro" id="IPR000182">
    <property type="entry name" value="GNAT_dom"/>
</dbReference>
<organism evidence="4 5">
    <name type="scientific">Thermobifida cellulosilytica TB100</name>
    <dbReference type="NCBI Taxonomy" id="665004"/>
    <lineage>
        <taxon>Bacteria</taxon>
        <taxon>Bacillati</taxon>
        <taxon>Actinomycetota</taxon>
        <taxon>Actinomycetes</taxon>
        <taxon>Streptosporangiales</taxon>
        <taxon>Nocardiopsidaceae</taxon>
        <taxon>Thermobifida</taxon>
    </lineage>
</organism>
<dbReference type="PATRIC" id="fig|665004.4.peg.3016"/>